<gene>
    <name evidence="5" type="primary">LOC103714343</name>
</gene>
<dbReference type="InterPro" id="IPR051992">
    <property type="entry name" value="OxStress_Response_Reg"/>
</dbReference>
<reference evidence="5" key="2">
    <citation type="submission" date="2025-08" db="UniProtKB">
        <authorList>
            <consortium name="RefSeq"/>
        </authorList>
    </citation>
    <scope>IDENTIFICATION</scope>
    <source>
        <tissue evidence="5">Young leaves</tissue>
    </source>
</reference>
<sequence>MGEEPNQMFRWFPSGDEDDVELRQSSSSSDSDEDSPPSKFREEEAASPDSPRPLAETTFLPPKFDSERPLDGLSPLVAQLPVKRGLSKYYQGKSQSYSSLSDVRCLADLPKKETPYERRTKSCKSYEGGLDGSPKSNHIPGTSRKTVSKKASGGSCASSIARSSSKPPPLPVQKNLCLH</sequence>
<evidence type="ECO:0000313" key="5">
    <source>
        <dbReference type="RefSeq" id="XP_008799772.2"/>
    </source>
</evidence>
<feature type="region of interest" description="Disordered" evidence="3">
    <location>
        <begin position="1"/>
        <end position="75"/>
    </location>
</feature>
<dbReference type="GO" id="GO:0006950">
    <property type="term" value="P:response to stress"/>
    <property type="evidence" value="ECO:0007669"/>
    <property type="project" value="UniProtKB-ARBA"/>
</dbReference>
<dbReference type="AlphaFoldDB" id="A0A8B7CIN9"/>
<feature type="compositionally biased region" description="Polar residues" evidence="3">
    <location>
        <begin position="134"/>
        <end position="145"/>
    </location>
</feature>
<evidence type="ECO:0000256" key="2">
    <source>
        <dbReference type="ARBA" id="ARBA00023242"/>
    </source>
</evidence>
<reference evidence="4" key="1">
    <citation type="journal article" date="2019" name="Nat. Commun.">
        <title>Genome-wide association mapping of date palm fruit traits.</title>
        <authorList>
            <person name="Hazzouri K.M."/>
            <person name="Gros-Balthazard M."/>
            <person name="Flowers J.M."/>
            <person name="Copetti D."/>
            <person name="Lemansour A."/>
            <person name="Lebrun M."/>
            <person name="Masmoudi K."/>
            <person name="Ferrand S."/>
            <person name="Dhar M.I."/>
            <person name="Fresquez Z.A."/>
            <person name="Rosas U."/>
            <person name="Zhang J."/>
            <person name="Talag J."/>
            <person name="Lee S."/>
            <person name="Kudrna D."/>
            <person name="Powell R.F."/>
            <person name="Leitch I.J."/>
            <person name="Krueger R.R."/>
            <person name="Wing R.A."/>
            <person name="Amiri K.M.A."/>
            <person name="Purugganan M.D."/>
        </authorList>
    </citation>
    <scope>NUCLEOTIDE SEQUENCE [LARGE SCALE GENOMIC DNA]</scope>
    <source>
        <strain evidence="4">cv. Khalas</strain>
    </source>
</reference>
<dbReference type="KEGG" id="pda:103714343"/>
<evidence type="ECO:0000256" key="1">
    <source>
        <dbReference type="ARBA" id="ARBA00004123"/>
    </source>
</evidence>
<dbReference type="PANTHER" id="PTHR33172">
    <property type="entry name" value="OS08G0516900 PROTEIN"/>
    <property type="match status" value="1"/>
</dbReference>
<comment type="subcellular location">
    <subcellularLocation>
        <location evidence="1">Nucleus</location>
    </subcellularLocation>
</comment>
<evidence type="ECO:0000313" key="4">
    <source>
        <dbReference type="Proteomes" id="UP000228380"/>
    </source>
</evidence>
<feature type="region of interest" description="Disordered" evidence="3">
    <location>
        <begin position="112"/>
        <end position="179"/>
    </location>
</feature>
<dbReference type="GeneID" id="103714343"/>
<name>A0A8B7CIN9_PHODC</name>
<dbReference type="RefSeq" id="XP_008799772.2">
    <property type="nucleotide sequence ID" value="XM_008801550.4"/>
</dbReference>
<dbReference type="PANTHER" id="PTHR33172:SF99">
    <property type="entry name" value="COLD INDUCED PROTEIN-LIKE"/>
    <property type="match status" value="1"/>
</dbReference>
<proteinExistence type="predicted"/>
<evidence type="ECO:0000256" key="3">
    <source>
        <dbReference type="SAM" id="MobiDB-lite"/>
    </source>
</evidence>
<organism evidence="4 5">
    <name type="scientific">Phoenix dactylifera</name>
    <name type="common">Date palm</name>
    <dbReference type="NCBI Taxonomy" id="42345"/>
    <lineage>
        <taxon>Eukaryota</taxon>
        <taxon>Viridiplantae</taxon>
        <taxon>Streptophyta</taxon>
        <taxon>Embryophyta</taxon>
        <taxon>Tracheophyta</taxon>
        <taxon>Spermatophyta</taxon>
        <taxon>Magnoliopsida</taxon>
        <taxon>Liliopsida</taxon>
        <taxon>Arecaceae</taxon>
        <taxon>Coryphoideae</taxon>
        <taxon>Phoeniceae</taxon>
        <taxon>Phoenix</taxon>
    </lineage>
</organism>
<dbReference type="OrthoDB" id="1938584at2759"/>
<dbReference type="Proteomes" id="UP000228380">
    <property type="component" value="Chromosome 4"/>
</dbReference>
<keyword evidence="4" id="KW-1185">Reference proteome</keyword>
<accession>A0A8B7CIN9</accession>
<dbReference type="GO" id="GO:0005634">
    <property type="term" value="C:nucleus"/>
    <property type="evidence" value="ECO:0007669"/>
    <property type="project" value="UniProtKB-SubCell"/>
</dbReference>
<protein>
    <submittedName>
        <fullName evidence="5">Uncharacterized protein LOC103714343</fullName>
    </submittedName>
</protein>
<feature type="compositionally biased region" description="Low complexity" evidence="3">
    <location>
        <begin position="149"/>
        <end position="165"/>
    </location>
</feature>
<keyword evidence="2" id="KW-0539">Nucleus</keyword>